<evidence type="ECO:0000256" key="5">
    <source>
        <dbReference type="ARBA" id="ARBA00022490"/>
    </source>
</evidence>
<feature type="domain" description="FAD-binding PCMH-type" evidence="17">
    <location>
        <begin position="29"/>
        <end position="195"/>
    </location>
</feature>
<evidence type="ECO:0000313" key="19">
    <source>
        <dbReference type="Proteomes" id="UP000093352"/>
    </source>
</evidence>
<feature type="active site" description="Proton donor" evidence="16">
    <location>
        <position position="224"/>
    </location>
</feature>
<comment type="similarity">
    <text evidence="16">Belongs to the MurB family.</text>
</comment>
<organism evidence="18 19">
    <name type="scientific">Criibacterium bergeronii</name>
    <dbReference type="NCBI Taxonomy" id="1871336"/>
    <lineage>
        <taxon>Bacteria</taxon>
        <taxon>Bacillati</taxon>
        <taxon>Bacillota</taxon>
        <taxon>Clostridia</taxon>
        <taxon>Peptostreptococcales</taxon>
        <taxon>Filifactoraceae</taxon>
        <taxon>Criibacterium</taxon>
    </lineage>
</organism>
<reference evidence="18 19" key="1">
    <citation type="journal article" date="2016" name="Genome Announc.">
        <title>Draft Genome Sequence of Criibacterium bergeronii gen. nov., sp. nov., Strain CCRI-22567T, Isolated from a Vaginal Sample from a Woman with Bacterial Vaginosis.</title>
        <authorList>
            <person name="Maheux A.F."/>
            <person name="Berube E."/>
            <person name="Boudreau D.K."/>
            <person name="Raymond F."/>
            <person name="Corbeil J."/>
            <person name="Roy P.H."/>
            <person name="Boissinot M."/>
            <person name="Omar R.F."/>
        </authorList>
    </citation>
    <scope>NUCLEOTIDE SEQUENCE [LARGE SCALE GENOMIC DNA]</scope>
    <source>
        <strain evidence="18 19">CCRI-22567</strain>
    </source>
</reference>
<dbReference type="NCBIfam" id="NF010480">
    <property type="entry name" value="PRK13905.1"/>
    <property type="match status" value="1"/>
</dbReference>
<evidence type="ECO:0000256" key="6">
    <source>
        <dbReference type="ARBA" id="ARBA00022618"/>
    </source>
</evidence>
<keyword evidence="7 16" id="KW-0285">Flavoprotein</keyword>
<gene>
    <name evidence="16" type="primary">murB</name>
    <name evidence="18" type="ORF">BBG48_003345</name>
</gene>
<evidence type="ECO:0000256" key="9">
    <source>
        <dbReference type="ARBA" id="ARBA00022857"/>
    </source>
</evidence>
<feature type="active site" evidence="16">
    <location>
        <position position="174"/>
    </location>
</feature>
<dbReference type="InterPro" id="IPR036635">
    <property type="entry name" value="MurB_C_sf"/>
</dbReference>
<evidence type="ECO:0000313" key="18">
    <source>
        <dbReference type="EMBL" id="RDY21628.1"/>
    </source>
</evidence>
<dbReference type="EC" id="1.3.1.98" evidence="16"/>
<dbReference type="GO" id="GO:0051301">
    <property type="term" value="P:cell division"/>
    <property type="evidence" value="ECO:0007669"/>
    <property type="project" value="UniProtKB-KW"/>
</dbReference>
<dbReference type="GO" id="GO:0008762">
    <property type="term" value="F:UDP-N-acetylmuramate dehydrogenase activity"/>
    <property type="evidence" value="ECO:0007669"/>
    <property type="project" value="UniProtKB-UniRule"/>
</dbReference>
<dbReference type="SUPFAM" id="SSF56176">
    <property type="entry name" value="FAD-binding/transporter-associated domain-like"/>
    <property type="match status" value="1"/>
</dbReference>
<comment type="function">
    <text evidence="2 16">Cell wall formation.</text>
</comment>
<keyword evidence="8 16" id="KW-0274">FAD</keyword>
<dbReference type="GO" id="GO:0008360">
    <property type="term" value="P:regulation of cell shape"/>
    <property type="evidence" value="ECO:0007669"/>
    <property type="project" value="UniProtKB-KW"/>
</dbReference>
<dbReference type="RefSeq" id="WP_068911919.1">
    <property type="nucleotide sequence ID" value="NZ_MBEW02000005.1"/>
</dbReference>
<evidence type="ECO:0000256" key="10">
    <source>
        <dbReference type="ARBA" id="ARBA00022960"/>
    </source>
</evidence>
<dbReference type="EMBL" id="MBEW02000005">
    <property type="protein sequence ID" value="RDY21628.1"/>
    <property type="molecule type" value="Genomic_DNA"/>
</dbReference>
<keyword evidence="19" id="KW-1185">Reference proteome</keyword>
<dbReference type="Gene3D" id="3.30.465.10">
    <property type="match status" value="1"/>
</dbReference>
<proteinExistence type="inferred from homology"/>
<keyword evidence="12 16" id="KW-0560">Oxidoreductase</keyword>
<dbReference type="InterPro" id="IPR016167">
    <property type="entry name" value="FAD-bd_PCMH_sub1"/>
</dbReference>
<comment type="cofactor">
    <cofactor evidence="1 16">
        <name>FAD</name>
        <dbReference type="ChEBI" id="CHEBI:57692"/>
    </cofactor>
</comment>
<dbReference type="InterPro" id="IPR006094">
    <property type="entry name" value="Oxid_FAD_bind_N"/>
</dbReference>
<dbReference type="Pfam" id="PF01565">
    <property type="entry name" value="FAD_binding_4"/>
    <property type="match status" value="1"/>
</dbReference>
<dbReference type="InterPro" id="IPR011601">
    <property type="entry name" value="MurB_C"/>
</dbReference>
<keyword evidence="9 16" id="KW-0521">NADP</keyword>
<protein>
    <recommendedName>
        <fullName evidence="16">UDP-N-acetylenolpyruvoylglucosamine reductase</fullName>
        <ecNumber evidence="16">1.3.1.98</ecNumber>
    </recommendedName>
    <alternativeName>
        <fullName evidence="16">UDP-N-acetylmuramate dehydrogenase</fullName>
    </alternativeName>
</protein>
<dbReference type="Gene3D" id="3.30.43.10">
    <property type="entry name" value="Uridine Diphospho-n-acetylenolpyruvylglucosamine Reductase, domain 2"/>
    <property type="match status" value="1"/>
</dbReference>
<dbReference type="InterPro" id="IPR016166">
    <property type="entry name" value="FAD-bd_PCMH"/>
</dbReference>
<dbReference type="AlphaFoldDB" id="A0A371IMD0"/>
<dbReference type="GO" id="GO:0071949">
    <property type="term" value="F:FAD binding"/>
    <property type="evidence" value="ECO:0007669"/>
    <property type="project" value="InterPro"/>
</dbReference>
<dbReference type="InterPro" id="IPR003170">
    <property type="entry name" value="MurB"/>
</dbReference>
<keyword evidence="13 16" id="KW-0131">Cell cycle</keyword>
<accession>A0A371IMD0</accession>
<comment type="catalytic activity">
    <reaction evidence="15 16">
        <text>UDP-N-acetyl-alpha-D-muramate + NADP(+) = UDP-N-acetyl-3-O-(1-carboxyvinyl)-alpha-D-glucosamine + NADPH + H(+)</text>
        <dbReference type="Rhea" id="RHEA:12248"/>
        <dbReference type="ChEBI" id="CHEBI:15378"/>
        <dbReference type="ChEBI" id="CHEBI:57783"/>
        <dbReference type="ChEBI" id="CHEBI:58349"/>
        <dbReference type="ChEBI" id="CHEBI:68483"/>
        <dbReference type="ChEBI" id="CHEBI:70757"/>
        <dbReference type="EC" id="1.3.1.98"/>
    </reaction>
</comment>
<dbReference type="UniPathway" id="UPA00219"/>
<evidence type="ECO:0000256" key="8">
    <source>
        <dbReference type="ARBA" id="ARBA00022827"/>
    </source>
</evidence>
<evidence type="ECO:0000256" key="7">
    <source>
        <dbReference type="ARBA" id="ARBA00022630"/>
    </source>
</evidence>
<name>A0A371IMD0_9FIRM</name>
<evidence type="ECO:0000256" key="12">
    <source>
        <dbReference type="ARBA" id="ARBA00023002"/>
    </source>
</evidence>
<comment type="subcellular location">
    <subcellularLocation>
        <location evidence="3 16">Cytoplasm</location>
    </subcellularLocation>
</comment>
<evidence type="ECO:0000256" key="1">
    <source>
        <dbReference type="ARBA" id="ARBA00001974"/>
    </source>
</evidence>
<dbReference type="Gene3D" id="3.90.78.10">
    <property type="entry name" value="UDP-N-acetylenolpyruvoylglucosamine reductase, C-terminal domain"/>
    <property type="match status" value="1"/>
</dbReference>
<dbReference type="PANTHER" id="PTHR21071:SF4">
    <property type="entry name" value="UDP-N-ACETYLENOLPYRUVOYLGLUCOSAMINE REDUCTASE"/>
    <property type="match status" value="1"/>
</dbReference>
<dbReference type="NCBIfam" id="TIGR00179">
    <property type="entry name" value="murB"/>
    <property type="match status" value="1"/>
</dbReference>
<evidence type="ECO:0000256" key="3">
    <source>
        <dbReference type="ARBA" id="ARBA00004496"/>
    </source>
</evidence>
<evidence type="ECO:0000256" key="4">
    <source>
        <dbReference type="ARBA" id="ARBA00004752"/>
    </source>
</evidence>
<dbReference type="PROSITE" id="PS51387">
    <property type="entry name" value="FAD_PCMH"/>
    <property type="match status" value="1"/>
</dbReference>
<dbReference type="GO" id="GO:0005829">
    <property type="term" value="C:cytosol"/>
    <property type="evidence" value="ECO:0007669"/>
    <property type="project" value="TreeGrafter"/>
</dbReference>
<dbReference type="STRING" id="1871336.BBG48_05910"/>
<keyword evidence="10 16" id="KW-0133">Cell shape</keyword>
<evidence type="ECO:0000256" key="14">
    <source>
        <dbReference type="ARBA" id="ARBA00023316"/>
    </source>
</evidence>
<comment type="pathway">
    <text evidence="4 16">Cell wall biogenesis; peptidoglycan biosynthesis.</text>
</comment>
<evidence type="ECO:0000256" key="16">
    <source>
        <dbReference type="HAMAP-Rule" id="MF_00037"/>
    </source>
</evidence>
<dbReference type="InterPro" id="IPR016169">
    <property type="entry name" value="FAD-bd_PCMH_sub2"/>
</dbReference>
<dbReference type="SUPFAM" id="SSF56194">
    <property type="entry name" value="Uridine diphospho-N-Acetylenolpyruvylglucosamine reductase, MurB, C-terminal domain"/>
    <property type="match status" value="1"/>
</dbReference>
<dbReference type="GO" id="GO:0009252">
    <property type="term" value="P:peptidoglycan biosynthetic process"/>
    <property type="evidence" value="ECO:0007669"/>
    <property type="project" value="UniProtKB-UniRule"/>
</dbReference>
<dbReference type="GO" id="GO:0071555">
    <property type="term" value="P:cell wall organization"/>
    <property type="evidence" value="ECO:0007669"/>
    <property type="project" value="UniProtKB-KW"/>
</dbReference>
<keyword evidence="6 16" id="KW-0132">Cell division</keyword>
<dbReference type="Proteomes" id="UP000093352">
    <property type="component" value="Unassembled WGS sequence"/>
</dbReference>
<evidence type="ECO:0000259" key="17">
    <source>
        <dbReference type="PROSITE" id="PS51387"/>
    </source>
</evidence>
<keyword evidence="5 16" id="KW-0963">Cytoplasm</keyword>
<evidence type="ECO:0000256" key="13">
    <source>
        <dbReference type="ARBA" id="ARBA00023306"/>
    </source>
</evidence>
<dbReference type="PANTHER" id="PTHR21071">
    <property type="entry name" value="UDP-N-ACETYLENOLPYRUVOYLGLUCOSAMINE REDUCTASE"/>
    <property type="match status" value="1"/>
</dbReference>
<evidence type="ECO:0000256" key="2">
    <source>
        <dbReference type="ARBA" id="ARBA00003921"/>
    </source>
</evidence>
<dbReference type="Pfam" id="PF02873">
    <property type="entry name" value="MurB_C"/>
    <property type="match status" value="1"/>
</dbReference>
<sequence length="302" mass="32773">MSAIIIENLLSKYDLKKNYPAKELTNFHIGGACDYVVYPKSIQEIIDVISVAKQNKVPVTIIGKGTNLLVSDKGIRGVVVRLEDNFSKITMVDDNTIEAEAGASLKAVCDVSLQNSLTGVEFACGIPGGVGGAVAMNAGAYGPNMQDIVYEVTALDTDLNILTFKNEEMDFSYRHSIVNEKNLIVLKVKFKLEKGDKRVIKETIDDLMFKRTSKQPLEAYSAGSTFKRPDGYFASKLIEDSGLKGLVVGNVAVSGLHSGFLINTGSASCQEVLDLIEFVKQVVGNKFGITLEEEVKVIGDFS</sequence>
<comment type="caution">
    <text evidence="18">The sequence shown here is derived from an EMBL/GenBank/DDBJ whole genome shotgun (WGS) entry which is preliminary data.</text>
</comment>
<keyword evidence="11 16" id="KW-0573">Peptidoglycan synthesis</keyword>
<dbReference type="HAMAP" id="MF_00037">
    <property type="entry name" value="MurB"/>
    <property type="match status" value="1"/>
</dbReference>
<keyword evidence="14 16" id="KW-0961">Cell wall biogenesis/degradation</keyword>
<evidence type="ECO:0000256" key="15">
    <source>
        <dbReference type="ARBA" id="ARBA00048914"/>
    </source>
</evidence>
<dbReference type="InterPro" id="IPR036318">
    <property type="entry name" value="FAD-bd_PCMH-like_sf"/>
</dbReference>
<evidence type="ECO:0000256" key="11">
    <source>
        <dbReference type="ARBA" id="ARBA00022984"/>
    </source>
</evidence>
<feature type="active site" evidence="16">
    <location>
        <position position="294"/>
    </location>
</feature>